<name>A0ABS1DX09_RUBGE</name>
<keyword evidence="3" id="KW-1185">Reference proteome</keyword>
<sequence>MLPARTLHRTLTPLALAAGLFCTVPALAADDLDALALEAGPEAAATAPGDSKLFVEAAAGRADQRYGLGSRSIGRASLDWRQGTRWGESLQSVLSLRLDATRPSDERISNPVFSLREAYLGWQGEGAASALEFGRINLREGPGYGYNPSDFFRDQALRTITTVNPFTLRENRLGSVMLRGQHLWRDVTVEAAFSPKLEDEASSHRFSADLGSTNNRDRGQLVLGTRFSDSWSARWLVHAGDGESTRLGANTTALLSQAMVGHAEWSWSRDPELLDQALGLDGEDRSHHRAAVGLTYTTVGKLSLTGEYQYNGAALDREGWKQLATNPAAAAAYYTAATALQDNAARSAWLLYAVQRDLFVKNLELTALAKFNRSDRSRMAWIELRYRMDRLDLALQLQNQRGDAGSEFGMPQIRDSAAVLATVYF</sequence>
<evidence type="ECO:0000313" key="2">
    <source>
        <dbReference type="EMBL" id="MBK1714311.1"/>
    </source>
</evidence>
<feature type="chain" id="PRO_5046502139" evidence="1">
    <location>
        <begin position="29"/>
        <end position="425"/>
    </location>
</feature>
<accession>A0ABS1DX09</accession>
<evidence type="ECO:0000313" key="3">
    <source>
        <dbReference type="Proteomes" id="UP001041814"/>
    </source>
</evidence>
<dbReference type="Proteomes" id="UP001041814">
    <property type="component" value="Unassembled WGS sequence"/>
</dbReference>
<gene>
    <name evidence="2" type="ORF">CKO43_16185</name>
</gene>
<comment type="caution">
    <text evidence="2">The sequence shown here is derived from an EMBL/GenBank/DDBJ whole genome shotgun (WGS) entry which is preliminary data.</text>
</comment>
<dbReference type="EMBL" id="NRRU01000063">
    <property type="protein sequence ID" value="MBK1714311.1"/>
    <property type="molecule type" value="Genomic_DNA"/>
</dbReference>
<reference evidence="2" key="1">
    <citation type="submission" date="2017-08" db="EMBL/GenBank/DDBJ databases">
        <authorList>
            <person name="Imhoff J.F."/>
            <person name="Rahn T."/>
            <person name="Kuenzel S."/>
            <person name="Neulinger S.C."/>
        </authorList>
    </citation>
    <scope>NUCLEOTIDE SEQUENCE</scope>
    <source>
        <strain evidence="2">IM 151</strain>
    </source>
</reference>
<reference evidence="2" key="2">
    <citation type="journal article" date="2020" name="Microorganisms">
        <title>Osmotic Adaptation and Compatible Solute Biosynthesis of Phototrophic Bacteria as Revealed from Genome Analyses.</title>
        <authorList>
            <person name="Imhoff J.F."/>
            <person name="Rahn T."/>
            <person name="Kunzel S."/>
            <person name="Keller A."/>
            <person name="Neulinger S.C."/>
        </authorList>
    </citation>
    <scope>NUCLEOTIDE SEQUENCE</scope>
    <source>
        <strain evidence="2">IM 151</strain>
    </source>
</reference>
<proteinExistence type="predicted"/>
<protein>
    <submittedName>
        <fullName evidence="2">Uncharacterized protein</fullName>
    </submittedName>
</protein>
<keyword evidence="1" id="KW-0732">Signal</keyword>
<feature type="signal peptide" evidence="1">
    <location>
        <begin position="1"/>
        <end position="28"/>
    </location>
</feature>
<organism evidence="2 3">
    <name type="scientific">Rubrivivax gelatinosus</name>
    <name type="common">Rhodocyclus gelatinosus</name>
    <name type="synonym">Rhodopseudomonas gelatinosa</name>
    <dbReference type="NCBI Taxonomy" id="28068"/>
    <lineage>
        <taxon>Bacteria</taxon>
        <taxon>Pseudomonadati</taxon>
        <taxon>Pseudomonadota</taxon>
        <taxon>Betaproteobacteria</taxon>
        <taxon>Burkholderiales</taxon>
        <taxon>Sphaerotilaceae</taxon>
        <taxon>Rubrivivax</taxon>
    </lineage>
</organism>
<dbReference type="SUPFAM" id="SSF56935">
    <property type="entry name" value="Porins"/>
    <property type="match status" value="1"/>
</dbReference>
<evidence type="ECO:0000256" key="1">
    <source>
        <dbReference type="SAM" id="SignalP"/>
    </source>
</evidence>